<dbReference type="AlphaFoldDB" id="A0A059F392"/>
<accession>A0A059F392</accession>
<dbReference type="HOGENOM" id="CLU_2222602_0_0_1"/>
<keyword evidence="1" id="KW-1133">Transmembrane helix</keyword>
<proteinExistence type="predicted"/>
<sequence>MRMYRKVKINFINLKLIKVEKYKDFLFFDGTSLKRNKKIFYFFLIIHQLIRLYLIEVNKRIKIYKLLYLLREIMDCLIIKYLILFKKIKLIKIFLIGYLYCAFFTN</sequence>
<protein>
    <submittedName>
        <fullName evidence="2">Uncharacterized protein</fullName>
    </submittedName>
</protein>
<reference evidence="3" key="1">
    <citation type="submission" date="2013-02" db="EMBL/GenBank/DDBJ databases">
        <authorList>
            <consortium name="The Broad Institute Genome Sequencing Platform"/>
            <person name="Cuomo C."/>
            <person name="Becnel J."/>
            <person name="Sanscrainte N."/>
            <person name="Walker B."/>
            <person name="Young S.K."/>
            <person name="Zeng Q."/>
            <person name="Gargeya S."/>
            <person name="Fitzgerald M."/>
            <person name="Haas B."/>
            <person name="Abouelleil A."/>
            <person name="Alvarado L."/>
            <person name="Arachchi H.M."/>
            <person name="Berlin A.M."/>
            <person name="Chapman S.B."/>
            <person name="Dewar J."/>
            <person name="Goldberg J."/>
            <person name="Griggs A."/>
            <person name="Gujja S."/>
            <person name="Hansen M."/>
            <person name="Howarth C."/>
            <person name="Imamovic A."/>
            <person name="Larimer J."/>
            <person name="McCowan C."/>
            <person name="Murphy C."/>
            <person name="Neiman D."/>
            <person name="Pearson M."/>
            <person name="Priest M."/>
            <person name="Roberts A."/>
            <person name="Saif S."/>
            <person name="Shea T."/>
            <person name="Sisk P."/>
            <person name="Sykes S."/>
            <person name="Wortman J."/>
            <person name="Nusbaum C."/>
            <person name="Birren B."/>
        </authorList>
    </citation>
    <scope>NUCLEOTIDE SEQUENCE [LARGE SCALE GENOMIC DNA]</scope>
    <source>
        <strain evidence="3">PRA339</strain>
    </source>
</reference>
<evidence type="ECO:0000313" key="3">
    <source>
        <dbReference type="Proteomes" id="UP000030655"/>
    </source>
</evidence>
<dbReference type="EMBL" id="KK365137">
    <property type="protein sequence ID" value="KCZ81753.1"/>
    <property type="molecule type" value="Genomic_DNA"/>
</dbReference>
<organism evidence="2 3">
    <name type="scientific">Anncaliia algerae PRA339</name>
    <dbReference type="NCBI Taxonomy" id="1288291"/>
    <lineage>
        <taxon>Eukaryota</taxon>
        <taxon>Fungi</taxon>
        <taxon>Fungi incertae sedis</taxon>
        <taxon>Microsporidia</taxon>
        <taxon>Tubulinosematoidea</taxon>
        <taxon>Tubulinosematidae</taxon>
        <taxon>Anncaliia</taxon>
    </lineage>
</organism>
<gene>
    <name evidence="2" type="ORF">H312_00793</name>
</gene>
<evidence type="ECO:0000256" key="1">
    <source>
        <dbReference type="SAM" id="Phobius"/>
    </source>
</evidence>
<evidence type="ECO:0000313" key="2">
    <source>
        <dbReference type="EMBL" id="KCZ81753.1"/>
    </source>
</evidence>
<keyword evidence="1" id="KW-0472">Membrane</keyword>
<dbReference type="VEuPathDB" id="MicrosporidiaDB:H312_00793"/>
<dbReference type="Proteomes" id="UP000030655">
    <property type="component" value="Unassembled WGS sequence"/>
</dbReference>
<reference evidence="2 3" key="2">
    <citation type="submission" date="2014-03" db="EMBL/GenBank/DDBJ databases">
        <title>The Genome Sequence of Anncaliia algerae insect isolate PRA339.</title>
        <authorList>
            <consortium name="The Broad Institute Genome Sequencing Platform"/>
            <consortium name="The Broad Institute Genome Sequencing Center for Infectious Disease"/>
            <person name="Cuomo C."/>
            <person name="Becnel J."/>
            <person name="Sanscrainte N."/>
            <person name="Walker B."/>
            <person name="Young S.K."/>
            <person name="Zeng Q."/>
            <person name="Gargeya S."/>
            <person name="Fitzgerald M."/>
            <person name="Haas B."/>
            <person name="Abouelleil A."/>
            <person name="Alvarado L."/>
            <person name="Arachchi H.M."/>
            <person name="Berlin A.M."/>
            <person name="Chapman S.B."/>
            <person name="Dewar J."/>
            <person name="Goldberg J."/>
            <person name="Griggs A."/>
            <person name="Gujja S."/>
            <person name="Hansen M."/>
            <person name="Howarth C."/>
            <person name="Imamovic A."/>
            <person name="Larimer J."/>
            <person name="McCowan C."/>
            <person name="Murphy C."/>
            <person name="Neiman D."/>
            <person name="Pearson M."/>
            <person name="Priest M."/>
            <person name="Roberts A."/>
            <person name="Saif S."/>
            <person name="Shea T."/>
            <person name="Sisk P."/>
            <person name="Sykes S."/>
            <person name="Wortman J."/>
            <person name="Nusbaum C."/>
            <person name="Birren B."/>
        </authorList>
    </citation>
    <scope>NUCLEOTIDE SEQUENCE [LARGE SCALE GENOMIC DNA]</scope>
    <source>
        <strain evidence="2 3">PRA339</strain>
    </source>
</reference>
<name>A0A059F392_9MICR</name>
<feature type="transmembrane region" description="Helical" evidence="1">
    <location>
        <begin position="39"/>
        <end position="55"/>
    </location>
</feature>
<keyword evidence="1" id="KW-0812">Transmembrane</keyword>
<keyword evidence="3" id="KW-1185">Reference proteome</keyword>